<dbReference type="OrthoDB" id="9795206at2"/>
<dbReference type="SUPFAM" id="SSF55729">
    <property type="entry name" value="Acyl-CoA N-acyltransferases (Nat)"/>
    <property type="match status" value="1"/>
</dbReference>
<name>A0A134A4P9_9BACL</name>
<keyword evidence="2" id="KW-0808">Transferase</keyword>
<dbReference type="InterPro" id="IPR000182">
    <property type="entry name" value="GNAT_dom"/>
</dbReference>
<dbReference type="PATRIC" id="fig|1379.3.peg.366"/>
<sequence>MITLKKIKEKHLTDLYDVIYSSEEPEWSKYNAPYFNEFKYINLETFLLKNHHEYFLSERVLGIFLNDKPIGIVTYYWESLATRWLEIGIVIYDQDVWAKGIGYAALYNWIKICFNRFPEIQHIGLTTWSGNIRMMKLAEKLGLLCEARIRKVRYYNGLYYDSVKYGILREEFNSINY</sequence>
<dbReference type="PROSITE" id="PS51186">
    <property type="entry name" value="GNAT"/>
    <property type="match status" value="1"/>
</dbReference>
<organism evidence="2 3">
    <name type="scientific">Gemella haemolysans</name>
    <dbReference type="NCBI Taxonomy" id="1379"/>
    <lineage>
        <taxon>Bacteria</taxon>
        <taxon>Bacillati</taxon>
        <taxon>Bacillota</taxon>
        <taxon>Bacilli</taxon>
        <taxon>Bacillales</taxon>
        <taxon>Gemellaceae</taxon>
        <taxon>Gemella</taxon>
    </lineage>
</organism>
<dbReference type="Proteomes" id="UP000070355">
    <property type="component" value="Unassembled WGS sequence"/>
</dbReference>
<dbReference type="RefSeq" id="WP_060913660.1">
    <property type="nucleotide sequence ID" value="NZ_KQ959928.1"/>
</dbReference>
<evidence type="ECO:0000313" key="3">
    <source>
        <dbReference type="Proteomes" id="UP000070355"/>
    </source>
</evidence>
<dbReference type="EMBL" id="LSDC01000021">
    <property type="protein sequence ID" value="KXB62703.1"/>
    <property type="molecule type" value="Genomic_DNA"/>
</dbReference>
<dbReference type="InterPro" id="IPR016181">
    <property type="entry name" value="Acyl_CoA_acyltransferase"/>
</dbReference>
<evidence type="ECO:0000313" key="2">
    <source>
        <dbReference type="EMBL" id="KXB62703.1"/>
    </source>
</evidence>
<dbReference type="STRING" id="1379.HMPREF3186_00371"/>
<feature type="domain" description="N-acetyltransferase" evidence="1">
    <location>
        <begin position="2"/>
        <end position="161"/>
    </location>
</feature>
<dbReference type="PANTHER" id="PTHR43415">
    <property type="entry name" value="SPERMIDINE N(1)-ACETYLTRANSFERASE"/>
    <property type="match status" value="1"/>
</dbReference>
<comment type="caution">
    <text evidence="2">The sequence shown here is derived from an EMBL/GenBank/DDBJ whole genome shotgun (WGS) entry which is preliminary data.</text>
</comment>
<dbReference type="AlphaFoldDB" id="A0A134A4P9"/>
<reference evidence="3" key="1">
    <citation type="submission" date="2016-01" db="EMBL/GenBank/DDBJ databases">
        <authorList>
            <person name="Mitreva M."/>
            <person name="Pepin K.H."/>
            <person name="Mihindukulasuriya K.A."/>
            <person name="Fulton R."/>
            <person name="Fronick C."/>
            <person name="O'Laughlin M."/>
            <person name="Miner T."/>
            <person name="Herter B."/>
            <person name="Rosa B.A."/>
            <person name="Cordes M."/>
            <person name="Tomlinson C."/>
            <person name="Wollam A."/>
            <person name="Palsikar V.B."/>
            <person name="Mardis E.R."/>
            <person name="Wilson R.K."/>
        </authorList>
    </citation>
    <scope>NUCLEOTIDE SEQUENCE [LARGE SCALE GENOMIC DNA]</scope>
    <source>
        <strain evidence="3">DNF01167</strain>
    </source>
</reference>
<accession>A0A134A4P9</accession>
<proteinExistence type="predicted"/>
<protein>
    <submittedName>
        <fullName evidence="2">Acetyltransferase, GNAT family</fullName>
    </submittedName>
</protein>
<dbReference type="GO" id="GO:0016747">
    <property type="term" value="F:acyltransferase activity, transferring groups other than amino-acyl groups"/>
    <property type="evidence" value="ECO:0007669"/>
    <property type="project" value="InterPro"/>
</dbReference>
<evidence type="ECO:0000259" key="1">
    <source>
        <dbReference type="PROSITE" id="PS51186"/>
    </source>
</evidence>
<dbReference type="PANTHER" id="PTHR43415:SF4">
    <property type="entry name" value="N-ACETYLTRANSFERASE DOMAIN-CONTAINING PROTEIN"/>
    <property type="match status" value="1"/>
</dbReference>
<gene>
    <name evidence="2" type="ORF">HMPREF3186_00371</name>
</gene>
<dbReference type="Pfam" id="PF13302">
    <property type="entry name" value="Acetyltransf_3"/>
    <property type="match status" value="1"/>
</dbReference>
<dbReference type="Gene3D" id="3.40.630.30">
    <property type="match status" value="1"/>
</dbReference>